<evidence type="ECO:0000256" key="5">
    <source>
        <dbReference type="ARBA" id="ARBA00023237"/>
    </source>
</evidence>
<dbReference type="EMBL" id="MDJD01000054">
    <property type="protein sequence ID" value="OEJ99042.1"/>
    <property type="molecule type" value="Genomic_DNA"/>
</dbReference>
<feature type="domain" description="SusD-like N-terminal" evidence="7">
    <location>
        <begin position="21"/>
        <end position="230"/>
    </location>
</feature>
<dbReference type="Proteomes" id="UP000095713">
    <property type="component" value="Unassembled WGS sequence"/>
</dbReference>
<name>A0A1E5SIU9_9FLAO</name>
<dbReference type="RefSeq" id="WP_069831725.1">
    <property type="nucleotide sequence ID" value="NZ_MDJD01000054.1"/>
</dbReference>
<dbReference type="AlphaFoldDB" id="A0A1E5SIU9"/>
<dbReference type="OrthoDB" id="5694214at2"/>
<dbReference type="PROSITE" id="PS51257">
    <property type="entry name" value="PROKAR_LIPOPROTEIN"/>
    <property type="match status" value="1"/>
</dbReference>
<evidence type="ECO:0000313" key="8">
    <source>
        <dbReference type="EMBL" id="OEJ99042.1"/>
    </source>
</evidence>
<dbReference type="InterPro" id="IPR012944">
    <property type="entry name" value="SusD_RagB_dom"/>
</dbReference>
<accession>A0A1E5SIU9</accession>
<dbReference type="Pfam" id="PF14322">
    <property type="entry name" value="SusD-like_3"/>
    <property type="match status" value="1"/>
</dbReference>
<evidence type="ECO:0008006" key="10">
    <source>
        <dbReference type="Google" id="ProtNLM"/>
    </source>
</evidence>
<reference evidence="8 9" key="1">
    <citation type="submission" date="2016-05" db="EMBL/GenBank/DDBJ databases">
        <title>Draft Genome Sequence of Algibacter sp. Strain SK-16 Isolated from the Surface Water of Aburatsubo Inlet.</title>
        <authorList>
            <person name="Wong S.-K."/>
            <person name="Yoshizawa S."/>
            <person name="Nakajima Y."/>
            <person name="Ogura Y."/>
            <person name="Tetsuya H."/>
            <person name="Hamasaki K."/>
        </authorList>
    </citation>
    <scope>NUCLEOTIDE SEQUENCE [LARGE SCALE GENOMIC DNA]</scope>
    <source>
        <strain evidence="8 9">SK-16</strain>
    </source>
</reference>
<comment type="similarity">
    <text evidence="2">Belongs to the SusD family.</text>
</comment>
<evidence type="ECO:0000256" key="2">
    <source>
        <dbReference type="ARBA" id="ARBA00006275"/>
    </source>
</evidence>
<evidence type="ECO:0000256" key="3">
    <source>
        <dbReference type="ARBA" id="ARBA00022729"/>
    </source>
</evidence>
<dbReference type="GO" id="GO:0009279">
    <property type="term" value="C:cell outer membrane"/>
    <property type="evidence" value="ECO:0007669"/>
    <property type="project" value="UniProtKB-SubCell"/>
</dbReference>
<comment type="subcellular location">
    <subcellularLocation>
        <location evidence="1">Cell outer membrane</location>
    </subcellularLocation>
</comment>
<feature type="domain" description="RagB/SusD" evidence="6">
    <location>
        <begin position="387"/>
        <end position="593"/>
    </location>
</feature>
<dbReference type="InterPro" id="IPR011990">
    <property type="entry name" value="TPR-like_helical_dom_sf"/>
</dbReference>
<evidence type="ECO:0000313" key="9">
    <source>
        <dbReference type="Proteomes" id="UP000095713"/>
    </source>
</evidence>
<keyword evidence="9" id="KW-1185">Reference proteome</keyword>
<dbReference type="InterPro" id="IPR033985">
    <property type="entry name" value="SusD-like_N"/>
</dbReference>
<keyword evidence="4" id="KW-0472">Membrane</keyword>
<dbReference type="STRING" id="1849968.A8C32_07650"/>
<organism evidence="8 9">
    <name type="scientific">Flavivirga aquatica</name>
    <dbReference type="NCBI Taxonomy" id="1849968"/>
    <lineage>
        <taxon>Bacteria</taxon>
        <taxon>Pseudomonadati</taxon>
        <taxon>Bacteroidota</taxon>
        <taxon>Flavobacteriia</taxon>
        <taxon>Flavobacteriales</taxon>
        <taxon>Flavobacteriaceae</taxon>
        <taxon>Flavivirga</taxon>
    </lineage>
</organism>
<proteinExistence type="inferred from homology"/>
<sequence>MKKIKLIFTIFCSILVFSCEEYLEEPNPNSPVFPDAIQSLEDTNKLVNGVYNTLYNHYLLSIEEEALRSDQGSVGNRSNGGNNPLDRLIWYRNEFNSSTREITRKWAALYRGIFFANQALFGLDKIKSSLITDEEIDEWNKQAAEAKFFRGLYHFYLHSTFNNGNVIIRDGYEDDLSKRNVDVSPSEEVRAFFRKDLEEALVYLPSPSEITERGRITKGTATMILANSYLYEGTDGAIANAATLYEEIINDFGYLLETDMSKMFTTDGEFNSESIFEIPYTTEINLGDNAFDENSLHNRLAARSVPFAFGGQQRFLPASWLILEYLNEELDPTDSRNTITGGNGSLVTRRVSMRASAMVALNDDLDTPLYLSPNTLQAGNLGGGNGNFVISMFKKYSNHDIATNETLTPSKDRNKSGKNVIVNRLSEAYINLAECYIRQNKVDDALSMLNIVRSRWGLIKLGTGNPSASFDGIAYDQTTLMQHLMFIEKPLELSAEGHAIRTIDLRRWNVAQTRFNDLASRTYQPIQYEAPNADLARGGQTSRANGTIKLYDSANPPGNLDILFKEFEGSSANFNRNNGYLPIPADEVLNNNGI</sequence>
<dbReference type="Gene3D" id="1.25.40.390">
    <property type="match status" value="1"/>
</dbReference>
<keyword evidence="5" id="KW-0998">Cell outer membrane</keyword>
<evidence type="ECO:0000259" key="6">
    <source>
        <dbReference type="Pfam" id="PF07980"/>
    </source>
</evidence>
<evidence type="ECO:0000256" key="4">
    <source>
        <dbReference type="ARBA" id="ARBA00023136"/>
    </source>
</evidence>
<dbReference type="SUPFAM" id="SSF48452">
    <property type="entry name" value="TPR-like"/>
    <property type="match status" value="1"/>
</dbReference>
<gene>
    <name evidence="8" type="ORF">A8C32_07650</name>
</gene>
<keyword evidence="3" id="KW-0732">Signal</keyword>
<protein>
    <recommendedName>
        <fullName evidence="10">Carbohydrate-binding protein SusD</fullName>
    </recommendedName>
</protein>
<comment type="caution">
    <text evidence="8">The sequence shown here is derived from an EMBL/GenBank/DDBJ whole genome shotgun (WGS) entry which is preliminary data.</text>
</comment>
<dbReference type="Pfam" id="PF07980">
    <property type="entry name" value="SusD_RagB"/>
    <property type="match status" value="1"/>
</dbReference>
<evidence type="ECO:0000259" key="7">
    <source>
        <dbReference type="Pfam" id="PF14322"/>
    </source>
</evidence>
<evidence type="ECO:0000256" key="1">
    <source>
        <dbReference type="ARBA" id="ARBA00004442"/>
    </source>
</evidence>